<dbReference type="Proteomes" id="UP000288972">
    <property type="component" value="Chromosome"/>
</dbReference>
<dbReference type="EMBL" id="RDQZ01000006">
    <property type="protein sequence ID" value="RXH15004.1"/>
    <property type="molecule type" value="Genomic_DNA"/>
</dbReference>
<accession>A0AAE6C9N7</accession>
<evidence type="ECO:0000313" key="4">
    <source>
        <dbReference type="Proteomes" id="UP000290401"/>
    </source>
</evidence>
<evidence type="ECO:0000313" key="3">
    <source>
        <dbReference type="Proteomes" id="UP000288972"/>
    </source>
</evidence>
<evidence type="ECO:0000313" key="2">
    <source>
        <dbReference type="EMBL" id="RXH15004.1"/>
    </source>
</evidence>
<name>A0AAE6C9N7_9BRAD</name>
<dbReference type="EMBL" id="CP030053">
    <property type="protein sequence ID" value="QAU47784.1"/>
    <property type="molecule type" value="Genomic_DNA"/>
</dbReference>
<sequence length="146" mass="15816">MSYEKIFEYDLDIMSVIEYGVNMQAMLAGQESVPLHGAQFDVTLAGPIKGRMTGTIRGIDYLRVRADGRRELDLRATIETEDGSRVAFSADGVGTPRDGEPIVDLAVKIDLATAAAAYAWVNARPAWGAGYANLATGKIHIDAYLH</sequence>
<dbReference type="Gene3D" id="2.40.160.20">
    <property type="match status" value="1"/>
</dbReference>
<dbReference type="Pfam" id="PF11578">
    <property type="entry name" value="DUF3237"/>
    <property type="match status" value="1"/>
</dbReference>
<dbReference type="Proteomes" id="UP000290401">
    <property type="component" value="Unassembled WGS sequence"/>
</dbReference>
<gene>
    <name evidence="2" type="ORF">EAS56_10715</name>
    <name evidence="1" type="ORF">XH91_22165</name>
</gene>
<dbReference type="RefSeq" id="WP_128952532.1">
    <property type="nucleotide sequence ID" value="NZ_CP030053.1"/>
</dbReference>
<reference evidence="1 3" key="1">
    <citation type="submission" date="2018-06" db="EMBL/GenBank/DDBJ databases">
        <title>Comparative genomics of rhizobia nodulating Arachis hypogaea in China.</title>
        <authorList>
            <person name="Li Y."/>
        </authorList>
    </citation>
    <scope>NUCLEOTIDE SEQUENCE [LARGE SCALE GENOMIC DNA]</scope>
    <source>
        <strain evidence="1 3">CCBAU 51670</strain>
    </source>
</reference>
<keyword evidence="4" id="KW-1185">Reference proteome</keyword>
<dbReference type="KEGG" id="bgz:XH91_22165"/>
<proteinExistence type="predicted"/>
<evidence type="ECO:0000313" key="1">
    <source>
        <dbReference type="EMBL" id="QAU47784.1"/>
    </source>
</evidence>
<organism evidence="1 3">
    <name type="scientific">Bradyrhizobium guangzhouense</name>
    <dbReference type="NCBI Taxonomy" id="1325095"/>
    <lineage>
        <taxon>Bacteria</taxon>
        <taxon>Pseudomonadati</taxon>
        <taxon>Pseudomonadota</taxon>
        <taxon>Alphaproteobacteria</taxon>
        <taxon>Hyphomicrobiales</taxon>
        <taxon>Nitrobacteraceae</taxon>
        <taxon>Bradyrhizobium</taxon>
    </lineage>
</organism>
<reference evidence="2 4" key="2">
    <citation type="submission" date="2018-10" db="EMBL/GenBank/DDBJ databases">
        <title>Bradyrhizobium sp. nov., effective nodules isolated from peanut in China.</title>
        <authorList>
            <person name="Li Y."/>
        </authorList>
    </citation>
    <scope>NUCLEOTIDE SEQUENCE [LARGE SCALE GENOMIC DNA]</scope>
    <source>
        <strain evidence="2 4">CCBAU 53426</strain>
    </source>
</reference>
<dbReference type="AlphaFoldDB" id="A0AAE6C9N7"/>
<protein>
    <submittedName>
        <fullName evidence="2">DUF3237 family protein</fullName>
    </submittedName>
</protein>